<feature type="binding site" evidence="8">
    <location>
        <position position="187"/>
    </location>
    <ligand>
        <name>ATP</name>
        <dbReference type="ChEBI" id="CHEBI:30616"/>
    </ligand>
</feature>
<keyword evidence="3 8" id="KW-0235">DNA replication</keyword>
<reference evidence="14 15" key="1">
    <citation type="submission" date="2019-08" db="EMBL/GenBank/DDBJ databases">
        <title>Genome of Luteibaculum oceani JCM 18817.</title>
        <authorList>
            <person name="Bowman J.P."/>
        </authorList>
    </citation>
    <scope>NUCLEOTIDE SEQUENCE [LARGE SCALE GENOMIC DNA]</scope>
    <source>
        <strain evidence="14 15">JCM 18817</strain>
    </source>
</reference>
<evidence type="ECO:0000256" key="5">
    <source>
        <dbReference type="ARBA" id="ARBA00022840"/>
    </source>
</evidence>
<evidence type="ECO:0000256" key="3">
    <source>
        <dbReference type="ARBA" id="ARBA00022705"/>
    </source>
</evidence>
<evidence type="ECO:0000256" key="11">
    <source>
        <dbReference type="RuleBase" id="RU004227"/>
    </source>
</evidence>
<dbReference type="Gene3D" id="1.10.1750.10">
    <property type="match status" value="1"/>
</dbReference>
<dbReference type="SMART" id="SM00382">
    <property type="entry name" value="AAA"/>
    <property type="match status" value="1"/>
</dbReference>
<dbReference type="NCBIfam" id="TIGR00362">
    <property type="entry name" value="DnaA"/>
    <property type="match status" value="1"/>
</dbReference>
<evidence type="ECO:0000256" key="2">
    <source>
        <dbReference type="ARBA" id="ARBA00022490"/>
    </source>
</evidence>
<protein>
    <recommendedName>
        <fullName evidence="8 9">Chromosomal replication initiator protein DnaA</fullName>
    </recommendedName>
</protein>
<dbReference type="PANTHER" id="PTHR30050">
    <property type="entry name" value="CHROMOSOMAL REPLICATION INITIATOR PROTEIN DNAA"/>
    <property type="match status" value="1"/>
</dbReference>
<evidence type="ECO:0000256" key="4">
    <source>
        <dbReference type="ARBA" id="ARBA00022741"/>
    </source>
</evidence>
<feature type="binding site" evidence="8">
    <location>
        <position position="189"/>
    </location>
    <ligand>
        <name>ATP</name>
        <dbReference type="ChEBI" id="CHEBI:30616"/>
    </ligand>
</feature>
<dbReference type="InterPro" id="IPR003593">
    <property type="entry name" value="AAA+_ATPase"/>
</dbReference>
<comment type="similarity">
    <text evidence="1 8 11">Belongs to the DnaA family.</text>
</comment>
<dbReference type="GO" id="GO:0008289">
    <property type="term" value="F:lipid binding"/>
    <property type="evidence" value="ECO:0007669"/>
    <property type="project" value="UniProtKB-KW"/>
</dbReference>
<dbReference type="PANTHER" id="PTHR30050:SF2">
    <property type="entry name" value="CHROMOSOMAL REPLICATION INITIATOR PROTEIN DNAA"/>
    <property type="match status" value="1"/>
</dbReference>
<comment type="function">
    <text evidence="8 10">Plays an essential role in the initiation and regulation of chromosomal replication. ATP-DnaA binds to the origin of replication (oriC) to initiate formation of the DNA replication initiation complex once per cell cycle. Binds the DnaA box (a 9 base pair repeat at the origin) and separates the double-stranded (ds)DNA. Forms a right-handed helical filament on oriC DNA; dsDNA binds to the exterior of the filament while single-stranded (ss)DNA is stabiized in the filament's interior. The ATP-DnaA-oriC complex binds and stabilizes one strand of the AT-rich DNA unwinding element (DUE), permitting loading of DNA polymerase. After initiation quickly degrades to an ADP-DnaA complex that is not apt for DNA replication. Binds acidic phospholipids.</text>
</comment>
<keyword evidence="2 8" id="KW-0963">Cytoplasm</keyword>
<dbReference type="Gene3D" id="1.10.8.60">
    <property type="match status" value="1"/>
</dbReference>
<comment type="subcellular location">
    <subcellularLocation>
        <location evidence="8">Cytoplasm</location>
    </subcellularLocation>
</comment>
<dbReference type="CDD" id="cd06571">
    <property type="entry name" value="Bac_DnaA_C"/>
    <property type="match status" value="1"/>
</dbReference>
<dbReference type="GO" id="GO:0006270">
    <property type="term" value="P:DNA replication initiation"/>
    <property type="evidence" value="ECO:0007669"/>
    <property type="project" value="UniProtKB-UniRule"/>
</dbReference>
<dbReference type="Gene3D" id="3.40.50.300">
    <property type="entry name" value="P-loop containing nucleotide triphosphate hydrolases"/>
    <property type="match status" value="1"/>
</dbReference>
<dbReference type="GO" id="GO:0005737">
    <property type="term" value="C:cytoplasm"/>
    <property type="evidence" value="ECO:0007669"/>
    <property type="project" value="UniProtKB-SubCell"/>
</dbReference>
<dbReference type="HAMAP" id="MF_00377">
    <property type="entry name" value="DnaA_bact"/>
    <property type="match status" value="1"/>
</dbReference>
<dbReference type="InterPro" id="IPR024633">
    <property type="entry name" value="DnaA_N_dom"/>
</dbReference>
<dbReference type="InterPro" id="IPR001957">
    <property type="entry name" value="Chromosome_initiator_DnaA"/>
</dbReference>
<evidence type="ECO:0000256" key="10">
    <source>
        <dbReference type="RuleBase" id="RU000577"/>
    </source>
</evidence>
<sequence>MIATKSTHEEVWDNCLQIIQDNISGHSFKTWFAPIKPLKLAGNVLTIQVPSNFFYEWLEEHYIDLIKKVIKKELGKDGRLEYSIIMDKNSEDKPYTVNIPTNNQKAVKNPDMSMPVDMGSATIKNPFVIPGLRKINVESNLNPNYSFDSFVEGDCNRLARSAGFAVANKPGGTAFNPLLVYGGSGLGKTHLVNAIGLEIKNQNPELTVLYVTSDRFASQFVDAVKSNTINDFSHFYQMIDVLIMDDVQFFAGKEKTQDVFFHIFNHLHQTGKQVIMTSDKPPVEMQGMEQRLLSRFKWGLSADLQAPGLDTRISILKKKMYADGIELPSEVVEYLAYSITTNVRELEGALISLIAQSSLNKKAITLDLAKQMIDKFVKNTAREVSIDYIQKVVCDYFDMPIELLKSKTRKREVVQARQIAMFFSKKMTKSSLATIGMHCGGKDHATVLHACRTVNNLSETDKQFRKYLEDLDKKLTLA</sequence>
<dbReference type="AlphaFoldDB" id="A0A5C6US57"/>
<feature type="region of interest" description="Domain IV, binds dsDNA" evidence="8">
    <location>
        <begin position="358"/>
        <end position="478"/>
    </location>
</feature>
<evidence type="ECO:0000256" key="8">
    <source>
        <dbReference type="HAMAP-Rule" id="MF_00377"/>
    </source>
</evidence>
<evidence type="ECO:0000313" key="15">
    <source>
        <dbReference type="Proteomes" id="UP000321168"/>
    </source>
</evidence>
<dbReference type="InterPro" id="IPR013159">
    <property type="entry name" value="DnaA_C"/>
</dbReference>
<evidence type="ECO:0000256" key="9">
    <source>
        <dbReference type="NCBIfam" id="TIGR00362"/>
    </source>
</evidence>
<dbReference type="InterPro" id="IPR027417">
    <property type="entry name" value="P-loop_NTPase"/>
</dbReference>
<evidence type="ECO:0000259" key="13">
    <source>
        <dbReference type="SMART" id="SM00760"/>
    </source>
</evidence>
<comment type="subunit">
    <text evidence="8">Oligomerizes as a right-handed, spiral filament on DNA at oriC.</text>
</comment>
<evidence type="ECO:0000313" key="14">
    <source>
        <dbReference type="EMBL" id="TXC76162.1"/>
    </source>
</evidence>
<feature type="domain" description="Chromosomal replication initiator DnaA C-terminal" evidence="13">
    <location>
        <begin position="385"/>
        <end position="454"/>
    </location>
</feature>
<dbReference type="InterPro" id="IPR013317">
    <property type="entry name" value="DnaA_dom"/>
</dbReference>
<dbReference type="GO" id="GO:0005886">
    <property type="term" value="C:plasma membrane"/>
    <property type="evidence" value="ECO:0007669"/>
    <property type="project" value="TreeGrafter"/>
</dbReference>
<accession>A0A5C6US57</accession>
<name>A0A5C6US57_9FLAO</name>
<comment type="caution">
    <text evidence="14">The sequence shown here is derived from an EMBL/GenBank/DDBJ whole genome shotgun (WGS) entry which is preliminary data.</text>
</comment>
<dbReference type="InterPro" id="IPR010921">
    <property type="entry name" value="Trp_repressor/repl_initiator"/>
</dbReference>
<keyword evidence="4 8" id="KW-0547">Nucleotide-binding</keyword>
<dbReference type="FunFam" id="3.40.50.300:FF:000668">
    <property type="entry name" value="Chromosomal replication initiator protein DnaA"/>
    <property type="match status" value="1"/>
</dbReference>
<dbReference type="GO" id="GO:0005524">
    <property type="term" value="F:ATP binding"/>
    <property type="evidence" value="ECO:0007669"/>
    <property type="project" value="UniProtKB-UniRule"/>
</dbReference>
<comment type="domain">
    <text evidence="8">Domain I is involved in oligomerization and binding regulators, domain II is flexibile and of varying length in different bacteria, domain III forms the AAA+ region, while domain IV binds dsDNA.</text>
</comment>
<dbReference type="GO" id="GO:0006275">
    <property type="term" value="P:regulation of DNA replication"/>
    <property type="evidence" value="ECO:0007669"/>
    <property type="project" value="UniProtKB-UniRule"/>
</dbReference>
<dbReference type="SUPFAM" id="SSF52540">
    <property type="entry name" value="P-loop containing nucleoside triphosphate hydrolases"/>
    <property type="match status" value="1"/>
</dbReference>
<feature type="domain" description="AAA+ ATPase" evidence="12">
    <location>
        <begin position="174"/>
        <end position="319"/>
    </location>
</feature>
<dbReference type="InterPro" id="IPR020591">
    <property type="entry name" value="Chromosome_initiator_DnaA-like"/>
</dbReference>
<dbReference type="SUPFAM" id="SSF48295">
    <property type="entry name" value="TrpR-like"/>
    <property type="match status" value="1"/>
</dbReference>
<comment type="caution">
    <text evidence="8">Lacks conserved residue(s) required for the propagation of feature annotation.</text>
</comment>
<dbReference type="RefSeq" id="WP_147015164.1">
    <property type="nucleotide sequence ID" value="NZ_VORB01000010.1"/>
</dbReference>
<evidence type="ECO:0000259" key="12">
    <source>
        <dbReference type="SMART" id="SM00382"/>
    </source>
</evidence>
<evidence type="ECO:0000256" key="6">
    <source>
        <dbReference type="ARBA" id="ARBA00023121"/>
    </source>
</evidence>
<proteinExistence type="inferred from homology"/>
<keyword evidence="5 8" id="KW-0067">ATP-binding</keyword>
<keyword evidence="15" id="KW-1185">Reference proteome</keyword>
<evidence type="ECO:0000256" key="1">
    <source>
        <dbReference type="ARBA" id="ARBA00006583"/>
    </source>
</evidence>
<dbReference type="SMART" id="SM00760">
    <property type="entry name" value="Bac_DnaA_C"/>
    <property type="match status" value="1"/>
</dbReference>
<feature type="binding site" evidence="8">
    <location>
        <position position="188"/>
    </location>
    <ligand>
        <name>ATP</name>
        <dbReference type="ChEBI" id="CHEBI:30616"/>
    </ligand>
</feature>
<evidence type="ECO:0000256" key="7">
    <source>
        <dbReference type="ARBA" id="ARBA00023125"/>
    </source>
</evidence>
<dbReference type="EMBL" id="VORB01000010">
    <property type="protein sequence ID" value="TXC76162.1"/>
    <property type="molecule type" value="Genomic_DNA"/>
</dbReference>
<dbReference type="CDD" id="cd00009">
    <property type="entry name" value="AAA"/>
    <property type="match status" value="1"/>
</dbReference>
<dbReference type="Pfam" id="PF08299">
    <property type="entry name" value="Bac_DnaA_C"/>
    <property type="match status" value="1"/>
</dbReference>
<feature type="binding site" evidence="8">
    <location>
        <position position="185"/>
    </location>
    <ligand>
        <name>ATP</name>
        <dbReference type="ChEBI" id="CHEBI:30616"/>
    </ligand>
</feature>
<keyword evidence="7 8" id="KW-0238">DNA-binding</keyword>
<dbReference type="Pfam" id="PF00308">
    <property type="entry name" value="Bac_DnaA"/>
    <property type="match status" value="1"/>
</dbReference>
<gene>
    <name evidence="8 14" type="primary">dnaA</name>
    <name evidence="14" type="ORF">FRX97_10445</name>
</gene>
<dbReference type="Gene3D" id="3.30.300.180">
    <property type="match status" value="1"/>
</dbReference>
<feature type="region of interest" description="Domain I, interacts with DnaA modulators" evidence="8">
    <location>
        <begin position="1"/>
        <end position="93"/>
    </location>
</feature>
<dbReference type="Pfam" id="PF11638">
    <property type="entry name" value="DnaA_N"/>
    <property type="match status" value="1"/>
</dbReference>
<dbReference type="Proteomes" id="UP000321168">
    <property type="component" value="Unassembled WGS sequence"/>
</dbReference>
<organism evidence="14 15">
    <name type="scientific">Luteibaculum oceani</name>
    <dbReference type="NCBI Taxonomy" id="1294296"/>
    <lineage>
        <taxon>Bacteria</taxon>
        <taxon>Pseudomonadati</taxon>
        <taxon>Bacteroidota</taxon>
        <taxon>Flavobacteriia</taxon>
        <taxon>Flavobacteriales</taxon>
        <taxon>Luteibaculaceae</taxon>
        <taxon>Luteibaculum</taxon>
    </lineage>
</organism>
<dbReference type="OrthoDB" id="9807019at2"/>
<dbReference type="GO" id="GO:0003688">
    <property type="term" value="F:DNA replication origin binding"/>
    <property type="evidence" value="ECO:0007669"/>
    <property type="project" value="UniProtKB-UniRule"/>
</dbReference>
<dbReference type="InterPro" id="IPR038454">
    <property type="entry name" value="DnaA_N_sf"/>
</dbReference>
<dbReference type="PRINTS" id="PR00051">
    <property type="entry name" value="DNAA"/>
</dbReference>
<keyword evidence="6 8" id="KW-0446">Lipid-binding</keyword>